<protein>
    <submittedName>
        <fullName evidence="13">Efflux transporter, outer membrane factor (OMF) lipoprotein, NodT family</fullName>
    </submittedName>
</protein>
<evidence type="ECO:0000313" key="13">
    <source>
        <dbReference type="EMBL" id="SDI77329.1"/>
    </source>
</evidence>
<evidence type="ECO:0000256" key="8">
    <source>
        <dbReference type="ARBA" id="ARBA00023288"/>
    </source>
</evidence>
<evidence type="ECO:0000256" key="10">
    <source>
        <dbReference type="RuleBase" id="RU362097"/>
    </source>
</evidence>
<dbReference type="InterPro" id="IPR003423">
    <property type="entry name" value="OMP_efflux"/>
</dbReference>
<reference evidence="14" key="1">
    <citation type="submission" date="2016-10" db="EMBL/GenBank/DDBJ databases">
        <authorList>
            <person name="Varghese N."/>
            <person name="Submissions S."/>
        </authorList>
    </citation>
    <scope>NUCLEOTIDE SEQUENCE [LARGE SCALE GENOMIC DNA]</scope>
    <source>
        <strain evidence="14">ATCC 700689</strain>
    </source>
</reference>
<keyword evidence="4 10" id="KW-0732">Signal</keyword>
<keyword evidence="5 10" id="KW-0472">Membrane</keyword>
<evidence type="ECO:0000256" key="7">
    <source>
        <dbReference type="ARBA" id="ARBA00023237"/>
    </source>
</evidence>
<comment type="subcellular location">
    <subcellularLocation>
        <location evidence="10">Cell outer membrane</location>
        <topology evidence="10">Lipid-anchor</topology>
    </subcellularLocation>
</comment>
<dbReference type="GO" id="GO:0009279">
    <property type="term" value="C:cell outer membrane"/>
    <property type="evidence" value="ECO:0007669"/>
    <property type="project" value="UniProtKB-SubCell"/>
</dbReference>
<gene>
    <name evidence="13" type="ORF">SAMN05216605_11726</name>
</gene>
<dbReference type="Gene3D" id="2.20.200.10">
    <property type="entry name" value="Outer membrane efflux proteins (OEP)"/>
    <property type="match status" value="1"/>
</dbReference>
<feature type="chain" id="PRO_5010002798" evidence="10">
    <location>
        <begin position="31"/>
        <end position="498"/>
    </location>
</feature>
<evidence type="ECO:0000256" key="3">
    <source>
        <dbReference type="ARBA" id="ARBA00022692"/>
    </source>
</evidence>
<dbReference type="PROSITE" id="PS51257">
    <property type="entry name" value="PROKAR_LIPOPROTEIN"/>
    <property type="match status" value="1"/>
</dbReference>
<comment type="similarity">
    <text evidence="1 10">Belongs to the outer membrane factor (OMF) (TC 1.B.17) family.</text>
</comment>
<evidence type="ECO:0000256" key="5">
    <source>
        <dbReference type="ARBA" id="ARBA00023136"/>
    </source>
</evidence>
<evidence type="ECO:0000256" key="4">
    <source>
        <dbReference type="ARBA" id="ARBA00022729"/>
    </source>
</evidence>
<keyword evidence="3 10" id="KW-0812">Transmembrane</keyword>
<evidence type="ECO:0000256" key="9">
    <source>
        <dbReference type="ARBA" id="ARBA00037313"/>
    </source>
</evidence>
<feature type="signal peptide" evidence="10">
    <location>
        <begin position="1"/>
        <end position="30"/>
    </location>
</feature>
<evidence type="ECO:0000256" key="12">
    <source>
        <dbReference type="SAM" id="MobiDB-lite"/>
    </source>
</evidence>
<feature type="coiled-coil region" evidence="11">
    <location>
        <begin position="441"/>
        <end position="468"/>
    </location>
</feature>
<dbReference type="SUPFAM" id="SSF56954">
    <property type="entry name" value="Outer membrane efflux proteins (OEP)"/>
    <property type="match status" value="1"/>
</dbReference>
<evidence type="ECO:0000256" key="6">
    <source>
        <dbReference type="ARBA" id="ARBA00023139"/>
    </source>
</evidence>
<evidence type="ECO:0000313" key="14">
    <source>
        <dbReference type="Proteomes" id="UP000182894"/>
    </source>
</evidence>
<dbReference type="NCBIfam" id="TIGR01845">
    <property type="entry name" value="outer_NodT"/>
    <property type="match status" value="1"/>
</dbReference>
<dbReference type="GO" id="GO:0015562">
    <property type="term" value="F:efflux transmembrane transporter activity"/>
    <property type="evidence" value="ECO:0007669"/>
    <property type="project" value="InterPro"/>
</dbReference>
<keyword evidence="11" id="KW-0175">Coiled coil</keyword>
<feature type="region of interest" description="Disordered" evidence="12">
    <location>
        <begin position="478"/>
        <end position="498"/>
    </location>
</feature>
<comment type="function">
    <text evidence="9">Could be involved in resistance to puromycin, acriflavine and tetraphenylarsonium chloride.</text>
</comment>
<evidence type="ECO:0000256" key="2">
    <source>
        <dbReference type="ARBA" id="ARBA00022452"/>
    </source>
</evidence>
<evidence type="ECO:0000256" key="11">
    <source>
        <dbReference type="SAM" id="Coils"/>
    </source>
</evidence>
<dbReference type="STRING" id="89065.SAMN05216605_11726"/>
<sequence length="498" mass="53559">MNIRPKQGSALRTSLSLVFAALVMAGCANSKGLNTEGVGIDANSLQAGQSLQGVNLSPAAWPKRDWWTSLGDPQLNGLITEALRDSPDMQIAAARTHQATAAAYGADAERMPTVDASGSVSRSRLARDQDPLGQGGRYSTLRSLGATFNYNFDLWGGQRAAWEAALGQARATEIDQRAAQLTLAADVARAYSNLGQAYVVRDLAAEDLKRTRQLLELGARRFKSGIDSEYQYQQTESLEASSRESLADADKRLRTAKISLAVLMGKGPDRGEELARPTVLKPAVVQLPSTVPAELLGRRPDLVAARWRVEAASKNIDVSKTNFYPNLNLSASAGVESLLGDAMFGSASRFFNVAPTVSLPIFDGGRRRADLDARDADYDLAVAQYNKSLVRALGDVSDNISQLRSISSQIDARQEATDVIQKSYNTVVQRYSSGIGNYLDVLSVEQQLLQSQRQLADLNAERIDLSIQLMQALGGGFEESTPGENAAPAVPSTASLTH</sequence>
<dbReference type="PANTHER" id="PTHR30203">
    <property type="entry name" value="OUTER MEMBRANE CATION EFFLUX PROTEIN"/>
    <property type="match status" value="1"/>
</dbReference>
<dbReference type="OrthoDB" id="9770517at2"/>
<organism evidence="13 14">
    <name type="scientific">Pseudomonas abietaniphila</name>
    <dbReference type="NCBI Taxonomy" id="89065"/>
    <lineage>
        <taxon>Bacteria</taxon>
        <taxon>Pseudomonadati</taxon>
        <taxon>Pseudomonadota</taxon>
        <taxon>Gammaproteobacteria</taxon>
        <taxon>Pseudomonadales</taxon>
        <taxon>Pseudomonadaceae</taxon>
        <taxon>Pseudomonas</taxon>
    </lineage>
</organism>
<name>A0A1G8NAM3_9PSED</name>
<proteinExistence type="inferred from homology"/>
<accession>A0A1G8NAM3</accession>
<feature type="region of interest" description="Disordered" evidence="12">
    <location>
        <begin position="115"/>
        <end position="136"/>
    </location>
</feature>
<dbReference type="Gene3D" id="1.20.1600.10">
    <property type="entry name" value="Outer membrane efflux proteins (OEP)"/>
    <property type="match status" value="1"/>
</dbReference>
<dbReference type="AlphaFoldDB" id="A0A1G8NAM3"/>
<dbReference type="InterPro" id="IPR010131">
    <property type="entry name" value="MdtP/NodT-like"/>
</dbReference>
<keyword evidence="8 10" id="KW-0449">Lipoprotein</keyword>
<dbReference type="EMBL" id="FNCO01000017">
    <property type="protein sequence ID" value="SDI77329.1"/>
    <property type="molecule type" value="Genomic_DNA"/>
</dbReference>
<evidence type="ECO:0000256" key="1">
    <source>
        <dbReference type="ARBA" id="ARBA00007613"/>
    </source>
</evidence>
<dbReference type="Pfam" id="PF02321">
    <property type="entry name" value="OEP"/>
    <property type="match status" value="2"/>
</dbReference>
<keyword evidence="14" id="KW-1185">Reference proteome</keyword>
<keyword evidence="6 10" id="KW-0564">Palmitate</keyword>
<dbReference type="PANTHER" id="PTHR30203:SF20">
    <property type="entry name" value="MULTIDRUG RESISTANCE OUTER MEMBRANE PROTEIN MDTP-RELATED"/>
    <property type="match status" value="1"/>
</dbReference>
<keyword evidence="7" id="KW-0998">Cell outer membrane</keyword>
<keyword evidence="2 10" id="KW-1134">Transmembrane beta strand</keyword>
<dbReference type="RefSeq" id="WP_074757160.1">
    <property type="nucleotide sequence ID" value="NZ_FNCO01000017.1"/>
</dbReference>
<dbReference type="Proteomes" id="UP000182894">
    <property type="component" value="Unassembled WGS sequence"/>
</dbReference>